<keyword evidence="2" id="KW-0238">DNA-binding</keyword>
<dbReference type="GO" id="GO:0003700">
    <property type="term" value="F:DNA-binding transcription factor activity"/>
    <property type="evidence" value="ECO:0007669"/>
    <property type="project" value="InterPro"/>
</dbReference>
<dbReference type="CDD" id="cd07377">
    <property type="entry name" value="WHTH_GntR"/>
    <property type="match status" value="1"/>
</dbReference>
<evidence type="ECO:0000313" key="5">
    <source>
        <dbReference type="EMBL" id="HIQ78235.1"/>
    </source>
</evidence>
<gene>
    <name evidence="5" type="ORF">IAB77_03135</name>
</gene>
<dbReference type="SMART" id="SM00895">
    <property type="entry name" value="FCD"/>
    <property type="match status" value="1"/>
</dbReference>
<reference evidence="5" key="2">
    <citation type="journal article" date="2021" name="PeerJ">
        <title>Extensive microbial diversity within the chicken gut microbiome revealed by metagenomics and culture.</title>
        <authorList>
            <person name="Gilroy R."/>
            <person name="Ravi A."/>
            <person name="Getino M."/>
            <person name="Pursley I."/>
            <person name="Horton D.L."/>
            <person name="Alikhan N.F."/>
            <person name="Baker D."/>
            <person name="Gharbi K."/>
            <person name="Hall N."/>
            <person name="Watson M."/>
            <person name="Adriaenssens E.M."/>
            <person name="Foster-Nyarko E."/>
            <person name="Jarju S."/>
            <person name="Secka A."/>
            <person name="Antonio M."/>
            <person name="Oren A."/>
            <person name="Chaudhuri R.R."/>
            <person name="La Ragione R."/>
            <person name="Hildebrand F."/>
            <person name="Pallen M.J."/>
        </authorList>
    </citation>
    <scope>NUCLEOTIDE SEQUENCE</scope>
    <source>
        <strain evidence="5">ChiBcolR7-354</strain>
    </source>
</reference>
<reference evidence="5" key="1">
    <citation type="submission" date="2020-10" db="EMBL/GenBank/DDBJ databases">
        <authorList>
            <person name="Gilroy R."/>
        </authorList>
    </citation>
    <scope>NUCLEOTIDE SEQUENCE</scope>
    <source>
        <strain evidence="5">ChiBcolR7-354</strain>
    </source>
</reference>
<dbReference type="Pfam" id="PF07729">
    <property type="entry name" value="FCD"/>
    <property type="match status" value="1"/>
</dbReference>
<feature type="domain" description="HTH gntR-type" evidence="4">
    <location>
        <begin position="23"/>
        <end position="91"/>
    </location>
</feature>
<dbReference type="Gene3D" id="1.20.120.530">
    <property type="entry name" value="GntR ligand-binding domain-like"/>
    <property type="match status" value="1"/>
</dbReference>
<dbReference type="InterPro" id="IPR036390">
    <property type="entry name" value="WH_DNA-bd_sf"/>
</dbReference>
<dbReference type="SUPFAM" id="SSF46785">
    <property type="entry name" value="Winged helix' DNA-binding domain"/>
    <property type="match status" value="1"/>
</dbReference>
<accession>A0A9D0ZDA5</accession>
<dbReference type="PANTHER" id="PTHR43537">
    <property type="entry name" value="TRANSCRIPTIONAL REGULATOR, GNTR FAMILY"/>
    <property type="match status" value="1"/>
</dbReference>
<comment type="caution">
    <text evidence="5">The sequence shown here is derived from an EMBL/GenBank/DDBJ whole genome shotgun (WGS) entry which is preliminary data.</text>
</comment>
<dbReference type="InterPro" id="IPR011711">
    <property type="entry name" value="GntR_C"/>
</dbReference>
<keyword evidence="1" id="KW-0805">Transcription regulation</keyword>
<dbReference type="SMART" id="SM00345">
    <property type="entry name" value="HTH_GNTR"/>
    <property type="match status" value="1"/>
</dbReference>
<dbReference type="SUPFAM" id="SSF48008">
    <property type="entry name" value="GntR ligand-binding domain-like"/>
    <property type="match status" value="1"/>
</dbReference>
<dbReference type="Pfam" id="PF00392">
    <property type="entry name" value="GntR"/>
    <property type="match status" value="1"/>
</dbReference>
<name>A0A9D0ZDA5_9FIRM</name>
<proteinExistence type="predicted"/>
<dbReference type="InterPro" id="IPR008920">
    <property type="entry name" value="TF_FadR/GntR_C"/>
</dbReference>
<dbReference type="PANTHER" id="PTHR43537:SF52">
    <property type="entry name" value="FATTY ACID METABOLISM REGULATOR PROTEIN"/>
    <property type="match status" value="1"/>
</dbReference>
<evidence type="ECO:0000256" key="2">
    <source>
        <dbReference type="ARBA" id="ARBA00023125"/>
    </source>
</evidence>
<evidence type="ECO:0000259" key="4">
    <source>
        <dbReference type="PROSITE" id="PS50949"/>
    </source>
</evidence>
<dbReference type="AlphaFoldDB" id="A0A9D0ZDA5"/>
<evidence type="ECO:0000256" key="3">
    <source>
        <dbReference type="ARBA" id="ARBA00023163"/>
    </source>
</evidence>
<sequence length="243" mass="27792">MDPLSEYFKPELVHKAQDANPFLKLNDVVYNIIENGIIYGMLPPGTRLGVVRIAGLLEVSRTPVSEALEQLSNEGLVVTPSNRKGHYVFDISHTSLEQLFMARKSLEGTAAYICARQKALIDMDRMRSLAVQFRRAFDERKFDNFAEVDQEFHSHIVISSRNPYLVKMYKAMNRFISYYSIRSQEYLLSLQNEPTFAVLAGEHMAIYRAIELGIPELAETTSKNHLNTCYNLCMRYHTTVGTL</sequence>
<protein>
    <submittedName>
        <fullName evidence="5">GntR family transcriptional regulator</fullName>
    </submittedName>
</protein>
<dbReference type="InterPro" id="IPR036388">
    <property type="entry name" value="WH-like_DNA-bd_sf"/>
</dbReference>
<dbReference type="GO" id="GO:0003677">
    <property type="term" value="F:DNA binding"/>
    <property type="evidence" value="ECO:0007669"/>
    <property type="project" value="UniProtKB-KW"/>
</dbReference>
<dbReference type="PROSITE" id="PS50949">
    <property type="entry name" value="HTH_GNTR"/>
    <property type="match status" value="1"/>
</dbReference>
<organism evidence="5 6">
    <name type="scientific">Candidatus Scatomorpha intestinavium</name>
    <dbReference type="NCBI Taxonomy" id="2840922"/>
    <lineage>
        <taxon>Bacteria</taxon>
        <taxon>Bacillati</taxon>
        <taxon>Bacillota</taxon>
        <taxon>Clostridia</taxon>
        <taxon>Eubacteriales</taxon>
        <taxon>Candidatus Scatomorpha</taxon>
    </lineage>
</organism>
<evidence type="ECO:0000256" key="1">
    <source>
        <dbReference type="ARBA" id="ARBA00023015"/>
    </source>
</evidence>
<dbReference type="Proteomes" id="UP000824262">
    <property type="component" value="Unassembled WGS sequence"/>
</dbReference>
<dbReference type="Gene3D" id="1.10.10.10">
    <property type="entry name" value="Winged helix-like DNA-binding domain superfamily/Winged helix DNA-binding domain"/>
    <property type="match status" value="1"/>
</dbReference>
<dbReference type="EMBL" id="DVGA01000034">
    <property type="protein sequence ID" value="HIQ78235.1"/>
    <property type="molecule type" value="Genomic_DNA"/>
</dbReference>
<dbReference type="InterPro" id="IPR000524">
    <property type="entry name" value="Tscrpt_reg_HTH_GntR"/>
</dbReference>
<evidence type="ECO:0000313" key="6">
    <source>
        <dbReference type="Proteomes" id="UP000824262"/>
    </source>
</evidence>
<keyword evidence="3" id="KW-0804">Transcription</keyword>